<evidence type="ECO:0000256" key="7">
    <source>
        <dbReference type="SAM" id="MobiDB-lite"/>
    </source>
</evidence>
<feature type="transmembrane region" description="Helical" evidence="8">
    <location>
        <begin position="29"/>
        <end position="52"/>
    </location>
</feature>
<feature type="transmembrane region" description="Helical" evidence="8">
    <location>
        <begin position="219"/>
        <end position="237"/>
    </location>
</feature>
<feature type="domain" description="Major facilitator superfamily (MFS) profile" evidence="9">
    <location>
        <begin position="30"/>
        <end position="471"/>
    </location>
</feature>
<keyword evidence="2" id="KW-0813">Transport</keyword>
<protein>
    <submittedName>
        <fullName evidence="10">Drug resistance transporter, EmrB/QacA subfamily</fullName>
    </submittedName>
</protein>
<feature type="transmembrane region" description="Helical" evidence="8">
    <location>
        <begin position="185"/>
        <end position="207"/>
    </location>
</feature>
<dbReference type="SUPFAM" id="SSF103473">
    <property type="entry name" value="MFS general substrate transporter"/>
    <property type="match status" value="1"/>
</dbReference>
<dbReference type="Proteomes" id="UP000199103">
    <property type="component" value="Chromosome I"/>
</dbReference>
<evidence type="ECO:0000256" key="6">
    <source>
        <dbReference type="ARBA" id="ARBA00023136"/>
    </source>
</evidence>
<dbReference type="Gene3D" id="1.20.1720.10">
    <property type="entry name" value="Multidrug resistance protein D"/>
    <property type="match status" value="1"/>
</dbReference>
<dbReference type="GO" id="GO:0005886">
    <property type="term" value="C:plasma membrane"/>
    <property type="evidence" value="ECO:0007669"/>
    <property type="project" value="UniProtKB-SubCell"/>
</dbReference>
<feature type="transmembrane region" description="Helical" evidence="8">
    <location>
        <begin position="423"/>
        <end position="442"/>
    </location>
</feature>
<name>A0A1H2AC69_9ACTN</name>
<evidence type="ECO:0000259" key="9">
    <source>
        <dbReference type="PROSITE" id="PS50850"/>
    </source>
</evidence>
<dbReference type="STRING" id="630515.SAMN04489812_5823"/>
<feature type="transmembrane region" description="Helical" evidence="8">
    <location>
        <begin position="96"/>
        <end position="115"/>
    </location>
</feature>
<feature type="transmembrane region" description="Helical" evidence="8">
    <location>
        <begin position="156"/>
        <end position="179"/>
    </location>
</feature>
<evidence type="ECO:0000256" key="8">
    <source>
        <dbReference type="SAM" id="Phobius"/>
    </source>
</evidence>
<dbReference type="CDD" id="cd17321">
    <property type="entry name" value="MFS_MMR_MDR_like"/>
    <property type="match status" value="1"/>
</dbReference>
<evidence type="ECO:0000313" key="10">
    <source>
        <dbReference type="EMBL" id="SDT43484.1"/>
    </source>
</evidence>
<feature type="transmembrane region" description="Helical" evidence="8">
    <location>
        <begin position="351"/>
        <end position="371"/>
    </location>
</feature>
<dbReference type="InterPro" id="IPR020846">
    <property type="entry name" value="MFS_dom"/>
</dbReference>
<reference evidence="10 11" key="1">
    <citation type="submission" date="2016-10" db="EMBL/GenBank/DDBJ databases">
        <authorList>
            <person name="de Groot N.N."/>
        </authorList>
    </citation>
    <scope>NUCLEOTIDE SEQUENCE [LARGE SCALE GENOMIC DNA]</scope>
    <source>
        <strain evidence="10 11">DSM 21800</strain>
    </source>
</reference>
<accession>A0A1H2AC69</accession>
<keyword evidence="5 8" id="KW-1133">Transmembrane helix</keyword>
<feature type="transmembrane region" description="Helical" evidence="8">
    <location>
        <begin position="285"/>
        <end position="305"/>
    </location>
</feature>
<dbReference type="Pfam" id="PF07690">
    <property type="entry name" value="MFS_1"/>
    <property type="match status" value="1"/>
</dbReference>
<evidence type="ECO:0000256" key="2">
    <source>
        <dbReference type="ARBA" id="ARBA00022448"/>
    </source>
</evidence>
<gene>
    <name evidence="10" type="ORF">SAMN04489812_5823</name>
</gene>
<keyword evidence="3" id="KW-1003">Cell membrane</keyword>
<keyword evidence="4 8" id="KW-0812">Transmembrane</keyword>
<comment type="subcellular location">
    <subcellularLocation>
        <location evidence="1">Cell membrane</location>
        <topology evidence="1">Multi-pass membrane protein</topology>
    </subcellularLocation>
</comment>
<dbReference type="InterPro" id="IPR011701">
    <property type="entry name" value="MFS"/>
</dbReference>
<dbReference type="Gene3D" id="1.20.1250.20">
    <property type="entry name" value="MFS general substrate transporter like domains"/>
    <property type="match status" value="1"/>
</dbReference>
<dbReference type="AlphaFoldDB" id="A0A1H2AC69"/>
<feature type="transmembrane region" description="Helical" evidence="8">
    <location>
        <begin position="448"/>
        <end position="467"/>
    </location>
</feature>
<dbReference type="RefSeq" id="WP_197679916.1">
    <property type="nucleotide sequence ID" value="NZ_LT629772.1"/>
</dbReference>
<feature type="region of interest" description="Disordered" evidence="7">
    <location>
        <begin position="473"/>
        <end position="493"/>
    </location>
</feature>
<organism evidence="10 11">
    <name type="scientific">Microlunatus soli</name>
    <dbReference type="NCBI Taxonomy" id="630515"/>
    <lineage>
        <taxon>Bacteria</taxon>
        <taxon>Bacillati</taxon>
        <taxon>Actinomycetota</taxon>
        <taxon>Actinomycetes</taxon>
        <taxon>Propionibacteriales</taxon>
        <taxon>Propionibacteriaceae</taxon>
        <taxon>Microlunatus</taxon>
    </lineage>
</organism>
<keyword evidence="11" id="KW-1185">Reference proteome</keyword>
<evidence type="ECO:0000313" key="11">
    <source>
        <dbReference type="Proteomes" id="UP000199103"/>
    </source>
</evidence>
<evidence type="ECO:0000256" key="5">
    <source>
        <dbReference type="ARBA" id="ARBA00022989"/>
    </source>
</evidence>
<feature type="transmembrane region" description="Helical" evidence="8">
    <location>
        <begin position="121"/>
        <end position="144"/>
    </location>
</feature>
<feature type="transmembrane region" description="Helical" evidence="8">
    <location>
        <begin position="243"/>
        <end position="264"/>
    </location>
</feature>
<feature type="transmembrane region" description="Helical" evidence="8">
    <location>
        <begin position="325"/>
        <end position="344"/>
    </location>
</feature>
<dbReference type="InterPro" id="IPR036259">
    <property type="entry name" value="MFS_trans_sf"/>
</dbReference>
<feature type="transmembrane region" description="Helical" evidence="8">
    <location>
        <begin position="64"/>
        <end position="84"/>
    </location>
</feature>
<dbReference type="GO" id="GO:0022857">
    <property type="term" value="F:transmembrane transporter activity"/>
    <property type="evidence" value="ECO:0007669"/>
    <property type="project" value="InterPro"/>
</dbReference>
<dbReference type="PANTHER" id="PTHR42718">
    <property type="entry name" value="MAJOR FACILITATOR SUPERFAMILY MULTIDRUG TRANSPORTER MFSC"/>
    <property type="match status" value="1"/>
</dbReference>
<dbReference type="PROSITE" id="PS50850">
    <property type="entry name" value="MFS"/>
    <property type="match status" value="1"/>
</dbReference>
<feature type="transmembrane region" description="Helical" evidence="8">
    <location>
        <begin position="383"/>
        <end position="403"/>
    </location>
</feature>
<evidence type="ECO:0000256" key="1">
    <source>
        <dbReference type="ARBA" id="ARBA00004651"/>
    </source>
</evidence>
<dbReference type="EMBL" id="LT629772">
    <property type="protein sequence ID" value="SDT43484.1"/>
    <property type="molecule type" value="Genomic_DNA"/>
</dbReference>
<sequence length="493" mass="51073">MCPEIINDRQIINERRGPNTRTRRIRRRLVLVLACAAQAMVGVDMAIVNVALPSIQRDLGMSEAMLQWVVVSYGLLLGGFLLLGGRMTDRFGHRRILVAGLAVFTVASLVAGWSAAAEQLIVARAVQGLGAALITPAALSLLAVTFAEGAERNRVLGIFGAVGGISGSMGVVASGLLAAGPGWRWAFLINVPVGVVLLGLAVLLLAGTRPDATRTRLDLRGATTVTGGLLLLVYALQRAATDGRFSATSLVFFAAAVALLVAFVRIEARSPAPLVPRWVIGNRRFVAANITAFLTNSAFLSFIFVGSLLMQQGLGYGPTRTGLCWLATTATILPVAMAGGRLAARVRVRRLLLVGLALLALAALWLTRISADSGYLGGLLPAFLLAGVGFGLCGPSLQIGALAGVTHADAGLASGLLETVREIGGAAGVAAVTAVLVSGHGLTGFHTAFAVVALWGFGALICATLGFDRRRSQTDEEKSDGDVDLGNLPSSVG</sequence>
<dbReference type="PANTHER" id="PTHR42718:SF46">
    <property type="entry name" value="BLR6921 PROTEIN"/>
    <property type="match status" value="1"/>
</dbReference>
<keyword evidence="6 8" id="KW-0472">Membrane</keyword>
<evidence type="ECO:0000256" key="4">
    <source>
        <dbReference type="ARBA" id="ARBA00022692"/>
    </source>
</evidence>
<proteinExistence type="predicted"/>
<evidence type="ECO:0000256" key="3">
    <source>
        <dbReference type="ARBA" id="ARBA00022475"/>
    </source>
</evidence>